<comment type="caution">
    <text evidence="2">The sequence shown here is derived from an EMBL/GenBank/DDBJ whole genome shotgun (WGS) entry which is preliminary data.</text>
</comment>
<name>A0A1J7CIF9_FLAJO</name>
<evidence type="ECO:0000313" key="3">
    <source>
        <dbReference type="Proteomes" id="UP000182826"/>
    </source>
</evidence>
<dbReference type="OrthoDB" id="1376560at2"/>
<reference evidence="2 3" key="1">
    <citation type="submission" date="2016-10" db="EMBL/GenBank/DDBJ databases">
        <title>Draft Genome Sequence of Rhizobacteria Flavobacterium johnsoniae CI04.</title>
        <authorList>
            <person name="Bravo J.I."/>
            <person name="Lozano G.L."/>
            <person name="Handelsman J."/>
        </authorList>
    </citation>
    <scope>NUCLEOTIDE SEQUENCE [LARGE SCALE GENOMIC DNA]</scope>
    <source>
        <strain evidence="2 3">CI04</strain>
    </source>
</reference>
<dbReference type="Proteomes" id="UP000182826">
    <property type="component" value="Unassembled WGS sequence"/>
</dbReference>
<gene>
    <name evidence="2" type="ORF">BKM63_12550</name>
</gene>
<keyword evidence="3" id="KW-1185">Reference proteome</keyword>
<feature type="chain" id="PRO_5009644308" evidence="1">
    <location>
        <begin position="22"/>
        <end position="187"/>
    </location>
</feature>
<protein>
    <submittedName>
        <fullName evidence="2">Uncharacterized protein</fullName>
    </submittedName>
</protein>
<evidence type="ECO:0000256" key="1">
    <source>
        <dbReference type="SAM" id="SignalP"/>
    </source>
</evidence>
<sequence length="187" mass="21649">MKSFFFLFTALFLCAASFAQSAGNYQVYIDRIKQFSKPARVVHNTINANGNGSIEFTNAKNQILRFRLSNNKLQKASCSIAFEIFYYENKYLRRIESFDSNGNLLGCNLKLQGEAAMEFSIEKPDLYLKKKKLIDAAEGNINMEDDSKEKIIRVQLFDAHNMPIIQLQPTYISSKTYYEYNLRMSWP</sequence>
<proteinExistence type="predicted"/>
<feature type="signal peptide" evidence="1">
    <location>
        <begin position="1"/>
        <end position="21"/>
    </location>
</feature>
<dbReference type="RefSeq" id="WP_071636927.1">
    <property type="nucleotide sequence ID" value="NZ_MLFK01000007.1"/>
</dbReference>
<dbReference type="AlphaFoldDB" id="A0A1J7CIF9"/>
<dbReference type="EMBL" id="MLFK01000007">
    <property type="protein sequence ID" value="OIV41368.1"/>
    <property type="molecule type" value="Genomic_DNA"/>
</dbReference>
<keyword evidence="1" id="KW-0732">Signal</keyword>
<accession>A0A1J7CIF9</accession>
<evidence type="ECO:0000313" key="2">
    <source>
        <dbReference type="EMBL" id="OIV41368.1"/>
    </source>
</evidence>
<organism evidence="2 3">
    <name type="scientific">Flavobacterium johnsoniae</name>
    <name type="common">Cytophaga johnsonae</name>
    <dbReference type="NCBI Taxonomy" id="986"/>
    <lineage>
        <taxon>Bacteria</taxon>
        <taxon>Pseudomonadati</taxon>
        <taxon>Bacteroidota</taxon>
        <taxon>Flavobacteriia</taxon>
        <taxon>Flavobacteriales</taxon>
        <taxon>Flavobacteriaceae</taxon>
        <taxon>Flavobacterium</taxon>
    </lineage>
</organism>